<comment type="caution">
    <text evidence="1">The sequence shown here is derived from an EMBL/GenBank/DDBJ whole genome shotgun (WGS) entry which is preliminary data.</text>
</comment>
<accession>A0AAV4YAH0</accession>
<sequence>MRTEDRRKDFYVDINSHLKSTLQVDASDSFSSEDSFRKDWKTTSFKPVSTFIQNNQSSDQGHDELQKNIIFHLLDLFSIVIVQLHLFHCELWISEFSKKGSCDPHEDLKIFRNTIAFHNILKIVLLNELLGLFLFVTKYVKEEKSEKDLPAELFFIDEVFQTLKIRSNLFSTCEFNFLICKNQDVSFHSFDNSDGTYVTIRTKSFFLLAGLRMAIMELFLNIQNKSKGCGSKIC</sequence>
<dbReference type="AlphaFoldDB" id="A0AAV4YAH0"/>
<protein>
    <submittedName>
        <fullName evidence="1">Uncharacterized protein</fullName>
    </submittedName>
</protein>
<proteinExistence type="predicted"/>
<dbReference type="EMBL" id="BPLR01019012">
    <property type="protein sequence ID" value="GIZ03904.1"/>
    <property type="molecule type" value="Genomic_DNA"/>
</dbReference>
<dbReference type="Proteomes" id="UP001054945">
    <property type="component" value="Unassembled WGS sequence"/>
</dbReference>
<gene>
    <name evidence="1" type="ORF">CEXT_245421</name>
</gene>
<evidence type="ECO:0000313" key="1">
    <source>
        <dbReference type="EMBL" id="GIZ03904.1"/>
    </source>
</evidence>
<evidence type="ECO:0000313" key="2">
    <source>
        <dbReference type="Proteomes" id="UP001054945"/>
    </source>
</evidence>
<name>A0AAV4YAH0_CAEEX</name>
<reference evidence="1 2" key="1">
    <citation type="submission" date="2021-06" db="EMBL/GenBank/DDBJ databases">
        <title>Caerostris extrusa draft genome.</title>
        <authorList>
            <person name="Kono N."/>
            <person name="Arakawa K."/>
        </authorList>
    </citation>
    <scope>NUCLEOTIDE SEQUENCE [LARGE SCALE GENOMIC DNA]</scope>
</reference>
<organism evidence="1 2">
    <name type="scientific">Caerostris extrusa</name>
    <name type="common">Bark spider</name>
    <name type="synonym">Caerostris bankana</name>
    <dbReference type="NCBI Taxonomy" id="172846"/>
    <lineage>
        <taxon>Eukaryota</taxon>
        <taxon>Metazoa</taxon>
        <taxon>Ecdysozoa</taxon>
        <taxon>Arthropoda</taxon>
        <taxon>Chelicerata</taxon>
        <taxon>Arachnida</taxon>
        <taxon>Araneae</taxon>
        <taxon>Araneomorphae</taxon>
        <taxon>Entelegynae</taxon>
        <taxon>Araneoidea</taxon>
        <taxon>Araneidae</taxon>
        <taxon>Caerostris</taxon>
    </lineage>
</organism>
<keyword evidence="2" id="KW-1185">Reference proteome</keyword>